<protein>
    <submittedName>
        <fullName evidence="2">Uncharacterized protein</fullName>
    </submittedName>
</protein>
<dbReference type="EMBL" id="JAYMYS010000005">
    <property type="protein sequence ID" value="KAK7392214.1"/>
    <property type="molecule type" value="Genomic_DNA"/>
</dbReference>
<feature type="transmembrane region" description="Helical" evidence="1">
    <location>
        <begin position="63"/>
        <end position="86"/>
    </location>
</feature>
<evidence type="ECO:0000256" key="1">
    <source>
        <dbReference type="SAM" id="Phobius"/>
    </source>
</evidence>
<keyword evidence="1" id="KW-1133">Transmembrane helix</keyword>
<keyword evidence="1" id="KW-0812">Transmembrane</keyword>
<proteinExistence type="predicted"/>
<name>A0AAN9XHC5_PSOTE</name>
<evidence type="ECO:0000313" key="2">
    <source>
        <dbReference type="EMBL" id="KAK7392214.1"/>
    </source>
</evidence>
<reference evidence="2 3" key="1">
    <citation type="submission" date="2024-01" db="EMBL/GenBank/DDBJ databases">
        <title>The genomes of 5 underutilized Papilionoideae crops provide insights into root nodulation and disease resistanc.</title>
        <authorList>
            <person name="Jiang F."/>
        </authorList>
    </citation>
    <scope>NUCLEOTIDE SEQUENCE [LARGE SCALE GENOMIC DNA]</scope>
    <source>
        <strain evidence="2">DUOXIRENSHENG_FW03</strain>
        <tissue evidence="2">Leaves</tissue>
    </source>
</reference>
<organism evidence="2 3">
    <name type="scientific">Psophocarpus tetragonolobus</name>
    <name type="common">Winged bean</name>
    <name type="synonym">Dolichos tetragonolobus</name>
    <dbReference type="NCBI Taxonomy" id="3891"/>
    <lineage>
        <taxon>Eukaryota</taxon>
        <taxon>Viridiplantae</taxon>
        <taxon>Streptophyta</taxon>
        <taxon>Embryophyta</taxon>
        <taxon>Tracheophyta</taxon>
        <taxon>Spermatophyta</taxon>
        <taxon>Magnoliopsida</taxon>
        <taxon>eudicotyledons</taxon>
        <taxon>Gunneridae</taxon>
        <taxon>Pentapetalae</taxon>
        <taxon>rosids</taxon>
        <taxon>fabids</taxon>
        <taxon>Fabales</taxon>
        <taxon>Fabaceae</taxon>
        <taxon>Papilionoideae</taxon>
        <taxon>50 kb inversion clade</taxon>
        <taxon>NPAAA clade</taxon>
        <taxon>indigoferoid/millettioid clade</taxon>
        <taxon>Phaseoleae</taxon>
        <taxon>Psophocarpus</taxon>
    </lineage>
</organism>
<keyword evidence="1" id="KW-0472">Membrane</keyword>
<sequence>MFYIQRVSSVIPSKFQLLINRFFCSSFVLGVTEKEITRRLFAAIFPSFAVSFHDQINFILSPLVIIFSSLFFLSDLVLACLVSFLSSSSCSLTDLL</sequence>
<gene>
    <name evidence="2" type="ORF">VNO78_20644</name>
</gene>
<dbReference type="Proteomes" id="UP001386955">
    <property type="component" value="Unassembled WGS sequence"/>
</dbReference>
<keyword evidence="3" id="KW-1185">Reference proteome</keyword>
<comment type="caution">
    <text evidence="2">The sequence shown here is derived from an EMBL/GenBank/DDBJ whole genome shotgun (WGS) entry which is preliminary data.</text>
</comment>
<evidence type="ECO:0000313" key="3">
    <source>
        <dbReference type="Proteomes" id="UP001386955"/>
    </source>
</evidence>
<dbReference type="AlphaFoldDB" id="A0AAN9XHC5"/>
<accession>A0AAN9XHC5</accession>